<feature type="compositionally biased region" description="Low complexity" evidence="1">
    <location>
        <begin position="161"/>
        <end position="175"/>
    </location>
</feature>
<evidence type="ECO:0000313" key="2">
    <source>
        <dbReference type="EMBL" id="QIC71209.1"/>
    </source>
</evidence>
<evidence type="ECO:0000313" key="3">
    <source>
        <dbReference type="Proteomes" id="UP000503440"/>
    </source>
</evidence>
<gene>
    <name evidence="2" type="ORF">FSC09_12740</name>
</gene>
<dbReference type="InterPro" id="IPR038440">
    <property type="entry name" value="FimV_C_sf"/>
</dbReference>
<protein>
    <submittedName>
        <fullName evidence="2">Fimbrial protein FimV</fullName>
    </submittedName>
</protein>
<proteinExistence type="predicted"/>
<dbReference type="Proteomes" id="UP000503440">
    <property type="component" value="Chromosome"/>
</dbReference>
<feature type="compositionally biased region" description="Polar residues" evidence="1">
    <location>
        <begin position="202"/>
        <end position="211"/>
    </location>
</feature>
<feature type="compositionally biased region" description="Basic and acidic residues" evidence="1">
    <location>
        <begin position="151"/>
        <end position="160"/>
    </location>
</feature>
<dbReference type="Gene3D" id="1.20.58.2200">
    <property type="match status" value="1"/>
</dbReference>
<evidence type="ECO:0000256" key="1">
    <source>
        <dbReference type="SAM" id="MobiDB-lite"/>
    </source>
</evidence>
<feature type="region of interest" description="Disordered" evidence="1">
    <location>
        <begin position="151"/>
        <end position="178"/>
    </location>
</feature>
<dbReference type="EMBL" id="CP044455">
    <property type="protein sequence ID" value="QIC71209.1"/>
    <property type="molecule type" value="Genomic_DNA"/>
</dbReference>
<dbReference type="RefSeq" id="WP_163146159.1">
    <property type="nucleotide sequence ID" value="NZ_CP044455.1"/>
</dbReference>
<organism evidence="2 3">
    <name type="scientific">Acinetobacter indicus</name>
    <dbReference type="NCBI Taxonomy" id="756892"/>
    <lineage>
        <taxon>Bacteria</taxon>
        <taxon>Pseudomonadati</taxon>
        <taxon>Pseudomonadota</taxon>
        <taxon>Gammaproteobacteria</taxon>
        <taxon>Moraxellales</taxon>
        <taxon>Moraxellaceae</taxon>
        <taxon>Acinetobacter</taxon>
    </lineage>
</organism>
<dbReference type="AlphaFoldDB" id="A0A6C0Y505"/>
<reference evidence="2 3" key="1">
    <citation type="submission" date="2019-09" db="EMBL/GenBank/DDBJ databases">
        <title>Non-baumannii Acinetobacter spp. carrying blaNDM-1 isolated in China.</title>
        <authorList>
            <person name="Cui C."/>
            <person name="Chen C."/>
            <person name="Sun J."/>
            <person name="Liu Y."/>
        </authorList>
    </citation>
    <scope>NUCLEOTIDE SEQUENCE [LARGE SCALE GENOMIC DNA]</scope>
    <source>
        <strain evidence="2 3">B18</strain>
    </source>
</reference>
<sequence length="478" mass="50976">MLIYVIPFILLLVIALVLKKREANKESEPAAKKPAAASKTKAKKSTTTKKTTLKSTIVAEPVAEPQGSTPLPADLRQTIETQIRDRNFFSAEAQINQALKRDPSLHELYLLLLDVHLTQKDEFATRQLLDHLKNLGLEDILAQAEARIEAQKASQTKEETPASAAPTTAAFSETPVSAKTQTPADFDALIQSSNSSTASTSFDQLQQSLKTETPVAKTESAPVADLEFTPSTPAAPVNTPAPAKAEEVQPLEFNLSFDSAAGTQAATPVEPAPAAAQEPQTLDFSFELEPTPTQAAPVTPVEPVTPAAQEPQALDFSFELEKTTTEAAPATTPAVTTPPAEEKSDFNFDFSISPTPVAEQPVEPAVTAPVDTAPLFQFDLDSAPTIEATPAAAPEASMVEEPAMAAVATTAVDPHDPLIQSFPELAEVNEIQLNLELAQQYIELGAYDAARALLAEKEANYSAAQQQHATQLLNQIAS</sequence>
<name>A0A6C0Y505_9GAMM</name>
<feature type="region of interest" description="Disordered" evidence="1">
    <location>
        <begin position="199"/>
        <end position="245"/>
    </location>
</feature>
<feature type="compositionally biased region" description="Low complexity" evidence="1">
    <location>
        <begin position="229"/>
        <end position="243"/>
    </location>
</feature>
<feature type="region of interest" description="Disordered" evidence="1">
    <location>
        <begin position="25"/>
        <end position="49"/>
    </location>
</feature>
<accession>A0A6C0Y505</accession>